<evidence type="ECO:0000256" key="3">
    <source>
        <dbReference type="ARBA" id="ARBA00023098"/>
    </source>
</evidence>
<dbReference type="HOGENOM" id="CLU_000288_144_2_1"/>
<dbReference type="OrthoDB" id="630895at2759"/>
<evidence type="ECO:0000256" key="2">
    <source>
        <dbReference type="ARBA" id="ARBA00022963"/>
    </source>
</evidence>
<dbReference type="GO" id="GO:0016020">
    <property type="term" value="C:membrane"/>
    <property type="evidence" value="ECO:0007669"/>
    <property type="project" value="TreeGrafter"/>
</dbReference>
<dbReference type="Gene3D" id="3.40.1090.10">
    <property type="entry name" value="Cytosolic phospholipase A2 catalytic domain"/>
    <property type="match status" value="1"/>
</dbReference>
<dbReference type="InterPro" id="IPR016035">
    <property type="entry name" value="Acyl_Trfase/lysoPLipase"/>
</dbReference>
<evidence type="ECO:0000313" key="7">
    <source>
        <dbReference type="EMBL" id="KIM20008.1"/>
    </source>
</evidence>
<dbReference type="EMBL" id="KN824491">
    <property type="protein sequence ID" value="KIM20008.1"/>
    <property type="molecule type" value="Genomic_DNA"/>
</dbReference>
<name>A0A0C2W0F8_SERVB</name>
<protein>
    <recommendedName>
        <fullName evidence="6">PNPLA domain-containing protein</fullName>
    </recommendedName>
</protein>
<feature type="domain" description="PNPLA" evidence="6">
    <location>
        <begin position="17"/>
        <end position="196"/>
    </location>
</feature>
<accession>A0A0C2W0F8</accession>
<feature type="transmembrane region" description="Helical" evidence="5">
    <location>
        <begin position="58"/>
        <end position="78"/>
    </location>
</feature>
<dbReference type="Pfam" id="PF01734">
    <property type="entry name" value="Patatin"/>
    <property type="match status" value="1"/>
</dbReference>
<gene>
    <name evidence="7" type="ORF">M408DRAFT_30742</name>
</gene>
<reference evidence="7 8" key="1">
    <citation type="submission" date="2014-04" db="EMBL/GenBank/DDBJ databases">
        <authorList>
            <consortium name="DOE Joint Genome Institute"/>
            <person name="Kuo A."/>
            <person name="Zuccaro A."/>
            <person name="Kohler A."/>
            <person name="Nagy L.G."/>
            <person name="Floudas D."/>
            <person name="Copeland A."/>
            <person name="Barry K.W."/>
            <person name="Cichocki N."/>
            <person name="Veneault-Fourrey C."/>
            <person name="LaButti K."/>
            <person name="Lindquist E.A."/>
            <person name="Lipzen A."/>
            <person name="Lundell T."/>
            <person name="Morin E."/>
            <person name="Murat C."/>
            <person name="Sun H."/>
            <person name="Tunlid A."/>
            <person name="Henrissat B."/>
            <person name="Grigoriev I.V."/>
            <person name="Hibbett D.S."/>
            <person name="Martin F."/>
            <person name="Nordberg H.P."/>
            <person name="Cantor M.N."/>
            <person name="Hua S.X."/>
        </authorList>
    </citation>
    <scope>NUCLEOTIDE SEQUENCE [LARGE SCALE GENOMIC DNA]</scope>
    <source>
        <strain evidence="7 8">MAFF 305830</strain>
    </source>
</reference>
<dbReference type="PROSITE" id="PS51635">
    <property type="entry name" value="PNPLA"/>
    <property type="match status" value="1"/>
</dbReference>
<feature type="non-terminal residue" evidence="7">
    <location>
        <position position="196"/>
    </location>
</feature>
<organism evidence="7 8">
    <name type="scientific">Serendipita vermifera MAFF 305830</name>
    <dbReference type="NCBI Taxonomy" id="933852"/>
    <lineage>
        <taxon>Eukaryota</taxon>
        <taxon>Fungi</taxon>
        <taxon>Dikarya</taxon>
        <taxon>Basidiomycota</taxon>
        <taxon>Agaricomycotina</taxon>
        <taxon>Agaricomycetes</taxon>
        <taxon>Sebacinales</taxon>
        <taxon>Serendipitaceae</taxon>
        <taxon>Serendipita</taxon>
    </lineage>
</organism>
<keyword evidence="5" id="KW-0812">Transmembrane</keyword>
<reference evidence="8" key="2">
    <citation type="submission" date="2015-01" db="EMBL/GenBank/DDBJ databases">
        <title>Evolutionary Origins and Diversification of the Mycorrhizal Mutualists.</title>
        <authorList>
            <consortium name="DOE Joint Genome Institute"/>
            <consortium name="Mycorrhizal Genomics Consortium"/>
            <person name="Kohler A."/>
            <person name="Kuo A."/>
            <person name="Nagy L.G."/>
            <person name="Floudas D."/>
            <person name="Copeland A."/>
            <person name="Barry K.W."/>
            <person name="Cichocki N."/>
            <person name="Veneault-Fourrey C."/>
            <person name="LaButti K."/>
            <person name="Lindquist E.A."/>
            <person name="Lipzen A."/>
            <person name="Lundell T."/>
            <person name="Morin E."/>
            <person name="Murat C."/>
            <person name="Riley R."/>
            <person name="Ohm R."/>
            <person name="Sun H."/>
            <person name="Tunlid A."/>
            <person name="Henrissat B."/>
            <person name="Grigoriev I.V."/>
            <person name="Hibbett D.S."/>
            <person name="Martin F."/>
        </authorList>
    </citation>
    <scope>NUCLEOTIDE SEQUENCE [LARGE SCALE GENOMIC DNA]</scope>
    <source>
        <strain evidence="8">MAFF 305830</strain>
    </source>
</reference>
<dbReference type="GO" id="GO:0016042">
    <property type="term" value="P:lipid catabolic process"/>
    <property type="evidence" value="ECO:0007669"/>
    <property type="project" value="UniProtKB-KW"/>
</dbReference>
<evidence type="ECO:0000256" key="4">
    <source>
        <dbReference type="PROSITE-ProRule" id="PRU01161"/>
    </source>
</evidence>
<comment type="caution">
    <text evidence="4">Lacks conserved residue(s) required for the propagation of feature annotation.</text>
</comment>
<dbReference type="PANTHER" id="PTHR24185">
    <property type="entry name" value="CALCIUM-INDEPENDENT PHOSPHOLIPASE A2-GAMMA"/>
    <property type="match status" value="1"/>
</dbReference>
<sequence length="196" mass="21093">MATPSTEIQRSKGLSILSLDAGGPRGISQLEILKHIMDKLAEDTDNDVPQTIKRPCEVFAMIGGTGTGGLIAILLAVLKMTASEALETFTDLVNKLFKDVDHNPIKQTEKLKQVIDDILAKRQVPLDTKLVPPAGTPPACRLCIFVVDKKNTGSPIILTNYVDRGAPPTNLTIAEAMLATCASPPMFSPAKIIKDY</sequence>
<keyword evidence="2" id="KW-0442">Lipid degradation</keyword>
<keyword evidence="5" id="KW-0472">Membrane</keyword>
<dbReference type="GO" id="GO:0047499">
    <property type="term" value="F:calcium-independent phospholipase A2 activity"/>
    <property type="evidence" value="ECO:0007669"/>
    <property type="project" value="TreeGrafter"/>
</dbReference>
<dbReference type="GO" id="GO:0019369">
    <property type="term" value="P:arachidonate metabolic process"/>
    <property type="evidence" value="ECO:0007669"/>
    <property type="project" value="TreeGrafter"/>
</dbReference>
<dbReference type="STRING" id="933852.A0A0C2W0F8"/>
<dbReference type="GO" id="GO:0046486">
    <property type="term" value="P:glycerolipid metabolic process"/>
    <property type="evidence" value="ECO:0007669"/>
    <property type="project" value="UniProtKB-ARBA"/>
</dbReference>
<evidence type="ECO:0000313" key="8">
    <source>
        <dbReference type="Proteomes" id="UP000054097"/>
    </source>
</evidence>
<evidence type="ECO:0000259" key="6">
    <source>
        <dbReference type="PROSITE" id="PS51635"/>
    </source>
</evidence>
<keyword evidence="5" id="KW-1133">Transmembrane helix</keyword>
<keyword evidence="3" id="KW-0443">Lipid metabolism</keyword>
<keyword evidence="1" id="KW-0378">Hydrolase</keyword>
<keyword evidence="8" id="KW-1185">Reference proteome</keyword>
<dbReference type="PANTHER" id="PTHR24185:SF1">
    <property type="entry name" value="CALCIUM-INDEPENDENT PHOSPHOLIPASE A2-GAMMA"/>
    <property type="match status" value="1"/>
</dbReference>
<dbReference type="SUPFAM" id="SSF52151">
    <property type="entry name" value="FabD/lysophospholipase-like"/>
    <property type="match status" value="1"/>
</dbReference>
<evidence type="ECO:0000256" key="1">
    <source>
        <dbReference type="ARBA" id="ARBA00022801"/>
    </source>
</evidence>
<dbReference type="AlphaFoldDB" id="A0A0C2W0F8"/>
<evidence type="ECO:0000256" key="5">
    <source>
        <dbReference type="SAM" id="Phobius"/>
    </source>
</evidence>
<dbReference type="Proteomes" id="UP000054097">
    <property type="component" value="Unassembled WGS sequence"/>
</dbReference>
<dbReference type="InterPro" id="IPR002641">
    <property type="entry name" value="PNPLA_dom"/>
</dbReference>
<proteinExistence type="predicted"/>